<feature type="domain" description="DUF3533" evidence="3">
    <location>
        <begin position="95"/>
        <end position="487"/>
    </location>
</feature>
<name>A0AAV5QUM1_9ASCO</name>
<feature type="region of interest" description="Disordered" evidence="1">
    <location>
        <begin position="1"/>
        <end position="68"/>
    </location>
</feature>
<evidence type="ECO:0000256" key="1">
    <source>
        <dbReference type="SAM" id="MobiDB-lite"/>
    </source>
</evidence>
<keyword evidence="2" id="KW-0812">Transmembrane</keyword>
<feature type="compositionally biased region" description="Basic and acidic residues" evidence="1">
    <location>
        <begin position="47"/>
        <end position="58"/>
    </location>
</feature>
<dbReference type="PANTHER" id="PTHR34814:SF1">
    <property type="entry name" value="NITROSOGUANIDINE RESISTANCE PROTEIN SNG1"/>
    <property type="match status" value="1"/>
</dbReference>
<feature type="compositionally biased region" description="Acidic residues" evidence="1">
    <location>
        <begin position="1"/>
        <end position="11"/>
    </location>
</feature>
<feature type="transmembrane region" description="Helical" evidence="2">
    <location>
        <begin position="309"/>
        <end position="332"/>
    </location>
</feature>
<organism evidence="4 5">
    <name type="scientific">Saccharomycopsis crataegensis</name>
    <dbReference type="NCBI Taxonomy" id="43959"/>
    <lineage>
        <taxon>Eukaryota</taxon>
        <taxon>Fungi</taxon>
        <taxon>Dikarya</taxon>
        <taxon>Ascomycota</taxon>
        <taxon>Saccharomycotina</taxon>
        <taxon>Saccharomycetes</taxon>
        <taxon>Saccharomycopsidaceae</taxon>
        <taxon>Saccharomycopsis</taxon>
    </lineage>
</organism>
<dbReference type="InterPro" id="IPR053001">
    <property type="entry name" value="MNNG_permease-like"/>
</dbReference>
<dbReference type="RefSeq" id="XP_064855248.1">
    <property type="nucleotide sequence ID" value="XM_064999176.1"/>
</dbReference>
<feature type="transmembrane region" description="Helical" evidence="2">
    <location>
        <begin position="476"/>
        <end position="494"/>
    </location>
</feature>
<feature type="transmembrane region" description="Helical" evidence="2">
    <location>
        <begin position="414"/>
        <end position="441"/>
    </location>
</feature>
<evidence type="ECO:0000256" key="2">
    <source>
        <dbReference type="SAM" id="Phobius"/>
    </source>
</evidence>
<keyword evidence="2" id="KW-0472">Membrane</keyword>
<feature type="transmembrane region" description="Helical" evidence="2">
    <location>
        <begin position="353"/>
        <end position="375"/>
    </location>
</feature>
<proteinExistence type="predicted"/>
<dbReference type="InterPro" id="IPR022703">
    <property type="entry name" value="DUF3533"/>
</dbReference>
<dbReference type="GO" id="GO:0016020">
    <property type="term" value="C:membrane"/>
    <property type="evidence" value="ECO:0007669"/>
    <property type="project" value="TreeGrafter"/>
</dbReference>
<dbReference type="EMBL" id="BTFZ01000019">
    <property type="protein sequence ID" value="GMM38252.1"/>
    <property type="molecule type" value="Genomic_DNA"/>
</dbReference>
<evidence type="ECO:0000259" key="3">
    <source>
        <dbReference type="Pfam" id="PF12051"/>
    </source>
</evidence>
<evidence type="ECO:0000313" key="5">
    <source>
        <dbReference type="Proteomes" id="UP001360560"/>
    </source>
</evidence>
<gene>
    <name evidence="4" type="ORF">DASC09_055910</name>
</gene>
<sequence>MASSLDTDEEPTQFAPKTLGNEWIGADDISRTYSERPSNPSDEETGEEKTPKQSHVELSRTPTTKSLPNSHGFFSRKLAKERRILVLTFLKNWAIMVTCLLLIFSIYWGALYERASHYKNVRMLLVVEDVEVDGIPPLIGQTAIDVAKDPLMVINSDFHIYSGAEFQAAYDKNDNQPFNATQEINHLIHHQHYWVAVYVKANTTYSLYQALKTANTSFDPTADTDISVDAIYETGRDALAMNSSVLPLLQYYQYLFNPTILAEQVYAPIITNNLTNDERSNLINTAPQLISNVPSVRLVDNLPITNTTLLAPCQVGMIFLIILTFFQFNFFAPVHQIIAPRIRKQHFVIYRMVSAQLSYFVISLAYCWVSLAFQVDFSVTFGNAGFLVYWMTSFLTMSAVGGANENMALFIIPFYAPLIGFWLIFWVISNISSAFFALAVLPDFYRYGYFYPLHNAAELFKVIFNNSYKGEMGRNYGVLIAWIAVNNAILPFALKSFGTKMAAKAAAAQKK</sequence>
<dbReference type="AlphaFoldDB" id="A0AAV5QUM1"/>
<feature type="transmembrane region" description="Helical" evidence="2">
    <location>
        <begin position="381"/>
        <end position="402"/>
    </location>
</feature>
<protein>
    <submittedName>
        <fullName evidence="4">Sng1 protein</fullName>
    </submittedName>
</protein>
<dbReference type="Proteomes" id="UP001360560">
    <property type="component" value="Unassembled WGS sequence"/>
</dbReference>
<keyword evidence="2" id="KW-1133">Transmembrane helix</keyword>
<reference evidence="4 5" key="1">
    <citation type="journal article" date="2023" name="Elife">
        <title>Identification of key yeast species and microbe-microbe interactions impacting larval growth of Drosophila in the wild.</title>
        <authorList>
            <person name="Mure A."/>
            <person name="Sugiura Y."/>
            <person name="Maeda R."/>
            <person name="Honda K."/>
            <person name="Sakurai N."/>
            <person name="Takahashi Y."/>
            <person name="Watada M."/>
            <person name="Katoh T."/>
            <person name="Gotoh A."/>
            <person name="Gotoh Y."/>
            <person name="Taniguchi I."/>
            <person name="Nakamura K."/>
            <person name="Hayashi T."/>
            <person name="Katayama T."/>
            <person name="Uemura T."/>
            <person name="Hattori Y."/>
        </authorList>
    </citation>
    <scope>NUCLEOTIDE SEQUENCE [LARGE SCALE GENOMIC DNA]</scope>
    <source>
        <strain evidence="4 5">SC-9</strain>
    </source>
</reference>
<evidence type="ECO:0000313" key="4">
    <source>
        <dbReference type="EMBL" id="GMM38252.1"/>
    </source>
</evidence>
<dbReference type="Pfam" id="PF12051">
    <property type="entry name" value="DUF3533"/>
    <property type="match status" value="1"/>
</dbReference>
<accession>A0AAV5QUM1</accession>
<feature type="transmembrane region" description="Helical" evidence="2">
    <location>
        <begin position="84"/>
        <end position="110"/>
    </location>
</feature>
<keyword evidence="5" id="KW-1185">Reference proteome</keyword>
<dbReference type="PANTHER" id="PTHR34814">
    <property type="entry name" value="NITROSOGUANIDINE RESISTANCE PROTEIN SNG1"/>
    <property type="match status" value="1"/>
</dbReference>
<comment type="caution">
    <text evidence="4">The sequence shown here is derived from an EMBL/GenBank/DDBJ whole genome shotgun (WGS) entry which is preliminary data.</text>
</comment>
<dbReference type="GeneID" id="90076241"/>